<keyword evidence="3" id="KW-1185">Reference proteome</keyword>
<dbReference type="PIRSF" id="PIRSF006257">
    <property type="entry name" value="UCP006257"/>
    <property type="match status" value="1"/>
</dbReference>
<evidence type="ECO:0000313" key="2">
    <source>
        <dbReference type="EMBL" id="MFC7091787.1"/>
    </source>
</evidence>
<dbReference type="EMBL" id="JBHSZP010000043">
    <property type="protein sequence ID" value="MFC7091787.1"/>
    <property type="molecule type" value="Genomic_DNA"/>
</dbReference>
<dbReference type="RefSeq" id="WP_346061242.1">
    <property type="nucleotide sequence ID" value="NZ_BAAADR010000003.1"/>
</dbReference>
<dbReference type="PANTHER" id="PTHR39586">
    <property type="entry name" value="CYTOPLASMIC PROTEIN-RELATED"/>
    <property type="match status" value="1"/>
</dbReference>
<dbReference type="SUPFAM" id="SSF158452">
    <property type="entry name" value="YqcC-like"/>
    <property type="match status" value="1"/>
</dbReference>
<reference evidence="3" key="1">
    <citation type="journal article" date="2019" name="Int. J. Syst. Evol. Microbiol.">
        <title>The Global Catalogue of Microorganisms (GCM) 10K type strain sequencing project: providing services to taxonomists for standard genome sequencing and annotation.</title>
        <authorList>
            <consortium name="The Broad Institute Genomics Platform"/>
            <consortium name="The Broad Institute Genome Sequencing Center for Infectious Disease"/>
            <person name="Wu L."/>
            <person name="Ma J."/>
        </authorList>
    </citation>
    <scope>NUCLEOTIDE SEQUENCE [LARGE SCALE GENOMIC DNA]</scope>
    <source>
        <strain evidence="3">CGMCC 1.13666</strain>
    </source>
</reference>
<dbReference type="InterPro" id="IPR023376">
    <property type="entry name" value="YqcC-like_dom"/>
</dbReference>
<feature type="domain" description="YqcC-like" evidence="1">
    <location>
        <begin position="8"/>
        <end position="102"/>
    </location>
</feature>
<organism evidence="2 3">
    <name type="scientific">Halomonas salifodinae</name>
    <dbReference type="NCBI Taxonomy" id="438745"/>
    <lineage>
        <taxon>Bacteria</taxon>
        <taxon>Pseudomonadati</taxon>
        <taxon>Pseudomonadota</taxon>
        <taxon>Gammaproteobacteria</taxon>
        <taxon>Oceanospirillales</taxon>
        <taxon>Halomonadaceae</taxon>
        <taxon>Halomonas</taxon>
    </lineage>
</organism>
<dbReference type="Proteomes" id="UP001596411">
    <property type="component" value="Unassembled WGS sequence"/>
</dbReference>
<evidence type="ECO:0000259" key="1">
    <source>
        <dbReference type="Pfam" id="PF04287"/>
    </source>
</evidence>
<comment type="caution">
    <text evidence="2">The sequence shown here is derived from an EMBL/GenBank/DDBJ whole genome shotgun (WGS) entry which is preliminary data.</text>
</comment>
<dbReference type="Pfam" id="PF04287">
    <property type="entry name" value="DUF446"/>
    <property type="match status" value="1"/>
</dbReference>
<accession>A0ABW2F0M5</accession>
<proteinExistence type="predicted"/>
<evidence type="ECO:0000313" key="3">
    <source>
        <dbReference type="Proteomes" id="UP001596411"/>
    </source>
</evidence>
<dbReference type="PANTHER" id="PTHR39586:SF1">
    <property type="entry name" value="CYTOPLASMIC PROTEIN"/>
    <property type="match status" value="1"/>
</dbReference>
<gene>
    <name evidence="2" type="ORF">ACFQH5_19775</name>
</gene>
<dbReference type="InterPro" id="IPR007384">
    <property type="entry name" value="UCP006257"/>
</dbReference>
<dbReference type="InterPro" id="IPR036814">
    <property type="entry name" value="YqcC-like_sf"/>
</dbReference>
<protein>
    <submittedName>
        <fullName evidence="2">YqcC family protein</fullName>
    </submittedName>
</protein>
<sequence>MTVHQELDHALERLEATLKAADLWSASRPPASAFDSQQPFCVDTMELPQWLRYVFIARLSALVEAEGALPTNCEVAPAAEVYLKQSGVRASNLLLVVKAIEEVDRVINEAD</sequence>
<name>A0ABW2F0M5_9GAMM</name>
<dbReference type="Gene3D" id="1.20.1440.40">
    <property type="entry name" value="YqcC-like"/>
    <property type="match status" value="1"/>
</dbReference>